<evidence type="ECO:0000256" key="4">
    <source>
        <dbReference type="ARBA" id="ARBA00022989"/>
    </source>
</evidence>
<keyword evidence="6" id="KW-0675">Receptor</keyword>
<dbReference type="PANTHER" id="PTHR42643:SF24">
    <property type="entry name" value="IONOTROPIC RECEPTOR 60A"/>
    <property type="match status" value="1"/>
</dbReference>
<evidence type="ECO:0000313" key="9">
    <source>
        <dbReference type="EMBL" id="CAL4097311.1"/>
    </source>
</evidence>
<keyword evidence="10" id="KW-1185">Reference proteome</keyword>
<feature type="non-terminal residue" evidence="9">
    <location>
        <position position="1"/>
    </location>
</feature>
<name>A0AAV2QT67_MEGNR</name>
<evidence type="ECO:0000256" key="3">
    <source>
        <dbReference type="ARBA" id="ARBA00022692"/>
    </source>
</evidence>
<dbReference type="EMBL" id="CAXKWB010010235">
    <property type="protein sequence ID" value="CAL4097311.1"/>
    <property type="molecule type" value="Genomic_DNA"/>
</dbReference>
<accession>A0AAV2QT67</accession>
<proteinExistence type="predicted"/>
<evidence type="ECO:0000256" key="5">
    <source>
        <dbReference type="ARBA" id="ARBA00023136"/>
    </source>
</evidence>
<evidence type="ECO:0000256" key="6">
    <source>
        <dbReference type="ARBA" id="ARBA00023170"/>
    </source>
</evidence>
<keyword evidence="3 8" id="KW-0812">Transmembrane</keyword>
<keyword evidence="4 8" id="KW-1133">Transmembrane helix</keyword>
<dbReference type="AlphaFoldDB" id="A0AAV2QT67"/>
<organism evidence="9 10">
    <name type="scientific">Meganyctiphanes norvegica</name>
    <name type="common">Northern krill</name>
    <name type="synonym">Thysanopoda norvegica</name>
    <dbReference type="NCBI Taxonomy" id="48144"/>
    <lineage>
        <taxon>Eukaryota</taxon>
        <taxon>Metazoa</taxon>
        <taxon>Ecdysozoa</taxon>
        <taxon>Arthropoda</taxon>
        <taxon>Crustacea</taxon>
        <taxon>Multicrustacea</taxon>
        <taxon>Malacostraca</taxon>
        <taxon>Eumalacostraca</taxon>
        <taxon>Eucarida</taxon>
        <taxon>Euphausiacea</taxon>
        <taxon>Euphausiidae</taxon>
        <taxon>Meganyctiphanes</taxon>
    </lineage>
</organism>
<reference evidence="9 10" key="1">
    <citation type="submission" date="2024-05" db="EMBL/GenBank/DDBJ databases">
        <authorList>
            <person name="Wallberg A."/>
        </authorList>
    </citation>
    <scope>NUCLEOTIDE SEQUENCE [LARGE SCALE GENOMIC DNA]</scope>
</reference>
<dbReference type="GO" id="GO:0005886">
    <property type="term" value="C:plasma membrane"/>
    <property type="evidence" value="ECO:0007669"/>
    <property type="project" value="UniProtKB-SubCell"/>
</dbReference>
<keyword evidence="7" id="KW-0325">Glycoprotein</keyword>
<evidence type="ECO:0000313" key="10">
    <source>
        <dbReference type="Proteomes" id="UP001497623"/>
    </source>
</evidence>
<dbReference type="InterPro" id="IPR052192">
    <property type="entry name" value="Insect_Ionotropic_Sensory_Rcpt"/>
</dbReference>
<gene>
    <name evidence="9" type="ORF">MNOR_LOCUS15961</name>
</gene>
<evidence type="ECO:0000256" key="7">
    <source>
        <dbReference type="ARBA" id="ARBA00023180"/>
    </source>
</evidence>
<sequence>GFFGPSKFCPLREVEENLNTMYIGLGLPRNSPLAELFNDRIMWLVATGHLGLGGKLLPAEGSGSDVCKKAPPEIGQLQAFKMDQMAGAFFLWLAGIILAFSFFIVEVTITLLKGQK</sequence>
<dbReference type="Proteomes" id="UP001497623">
    <property type="component" value="Unassembled WGS sequence"/>
</dbReference>
<dbReference type="PANTHER" id="PTHR42643">
    <property type="entry name" value="IONOTROPIC RECEPTOR 20A-RELATED"/>
    <property type="match status" value="1"/>
</dbReference>
<evidence type="ECO:0000256" key="1">
    <source>
        <dbReference type="ARBA" id="ARBA00004651"/>
    </source>
</evidence>
<evidence type="ECO:0000256" key="2">
    <source>
        <dbReference type="ARBA" id="ARBA00022475"/>
    </source>
</evidence>
<keyword evidence="5 8" id="KW-0472">Membrane</keyword>
<comment type="subcellular location">
    <subcellularLocation>
        <location evidence="1">Cell membrane</location>
        <topology evidence="1">Multi-pass membrane protein</topology>
    </subcellularLocation>
</comment>
<feature type="transmembrane region" description="Helical" evidence="8">
    <location>
        <begin position="89"/>
        <end position="112"/>
    </location>
</feature>
<keyword evidence="2" id="KW-1003">Cell membrane</keyword>
<comment type="caution">
    <text evidence="9">The sequence shown here is derived from an EMBL/GenBank/DDBJ whole genome shotgun (WGS) entry which is preliminary data.</text>
</comment>
<evidence type="ECO:0000256" key="8">
    <source>
        <dbReference type="SAM" id="Phobius"/>
    </source>
</evidence>
<protein>
    <submittedName>
        <fullName evidence="9">Uncharacterized protein</fullName>
    </submittedName>
</protein>